<protein>
    <submittedName>
        <fullName evidence="2">Uncharacterized protein</fullName>
    </submittedName>
</protein>
<name>A0ABS6MD42_9GAMM</name>
<dbReference type="EMBL" id="JAHQZT010000017">
    <property type="protein sequence ID" value="MBV0934150.1"/>
    <property type="molecule type" value="Genomic_DNA"/>
</dbReference>
<evidence type="ECO:0000313" key="2">
    <source>
        <dbReference type="EMBL" id="MBV0934150.1"/>
    </source>
</evidence>
<evidence type="ECO:0000256" key="1">
    <source>
        <dbReference type="SAM" id="MobiDB-lite"/>
    </source>
</evidence>
<dbReference type="RefSeq" id="WP_217335557.1">
    <property type="nucleotide sequence ID" value="NZ_JAHQZT010000017.1"/>
</dbReference>
<accession>A0ABS6MD42</accession>
<organism evidence="2 3">
    <name type="scientific">Marinobacterium weihaiense</name>
    <dbReference type="NCBI Taxonomy" id="2851016"/>
    <lineage>
        <taxon>Bacteria</taxon>
        <taxon>Pseudomonadati</taxon>
        <taxon>Pseudomonadota</taxon>
        <taxon>Gammaproteobacteria</taxon>
        <taxon>Oceanospirillales</taxon>
        <taxon>Oceanospirillaceae</taxon>
        <taxon>Marinobacterium</taxon>
    </lineage>
</organism>
<gene>
    <name evidence="2" type="ORF">KTN04_12455</name>
</gene>
<proteinExistence type="predicted"/>
<evidence type="ECO:0000313" key="3">
    <source>
        <dbReference type="Proteomes" id="UP000755551"/>
    </source>
</evidence>
<feature type="region of interest" description="Disordered" evidence="1">
    <location>
        <begin position="284"/>
        <end position="320"/>
    </location>
</feature>
<comment type="caution">
    <text evidence="2">The sequence shown here is derived from an EMBL/GenBank/DDBJ whole genome shotgun (WGS) entry which is preliminary data.</text>
</comment>
<reference evidence="2 3" key="1">
    <citation type="submission" date="2021-06" db="EMBL/GenBank/DDBJ databases">
        <title>Bacterium isolated from marine sediment.</title>
        <authorList>
            <person name="Zhu K.-L."/>
            <person name="Du Z.-J."/>
            <person name="Liang Q.-Y."/>
        </authorList>
    </citation>
    <scope>NUCLEOTIDE SEQUENCE [LARGE SCALE GENOMIC DNA]</scope>
    <source>
        <strain evidence="2 3">A346</strain>
    </source>
</reference>
<sequence>MSKRRRITSSQIAETSLGSALGSAAAGTQGLVNTIARTSKYIPIDEYLELNPANARDELTFTIPKLKTLLEEAQWDFELLEQQIGKTDRDTSEAFTQNMRKVKAMLSDAEYAVFEDLVVLARTIKSVDDLRNPITYKALDRYRQRKQVCSGNHRVLAYVVRGFEIIPGTLEEGIDDAENLRREFIDNATHKELTGIQQLLAVKRLLEASGDSTENYSVRKFAFNYGIRNKSNAHRIRKILSSERSELFWKLIDEKRIQLHEAADYCELSDQELTSLLGAATEDVDTASDSLATEQQADEESSGKQIEQQKPASRKGGRQAPIFRVHGAKRDLPVQQAVLNTMARGLGIEGEKWVKRQAQERYGYESFQDKNQVQVGINLIIEYLTNNMDENQ</sequence>
<keyword evidence="3" id="KW-1185">Reference proteome</keyword>
<dbReference type="Proteomes" id="UP000755551">
    <property type="component" value="Unassembled WGS sequence"/>
</dbReference>